<dbReference type="Proteomes" id="UP000247498">
    <property type="component" value="Unassembled WGS sequence"/>
</dbReference>
<dbReference type="Gene3D" id="1.20.1050.10">
    <property type="match status" value="1"/>
</dbReference>
<dbReference type="InterPro" id="IPR010987">
    <property type="entry name" value="Glutathione-S-Trfase_C-like"/>
</dbReference>
<evidence type="ECO:0000313" key="4">
    <source>
        <dbReference type="Proteomes" id="UP000247498"/>
    </source>
</evidence>
<evidence type="ECO:0000259" key="1">
    <source>
        <dbReference type="PROSITE" id="PS50404"/>
    </source>
</evidence>
<proteinExistence type="predicted"/>
<dbReference type="Pfam" id="PF13410">
    <property type="entry name" value="GST_C_2"/>
    <property type="match status" value="1"/>
</dbReference>
<feature type="domain" description="GST N-terminal" evidence="1">
    <location>
        <begin position="60"/>
        <end position="143"/>
    </location>
</feature>
<dbReference type="AlphaFoldDB" id="A0A2V0PKD3"/>
<keyword evidence="4" id="KW-1185">Reference proteome</keyword>
<dbReference type="InterPro" id="IPR036282">
    <property type="entry name" value="Glutathione-S-Trfase_C_sf"/>
</dbReference>
<comment type="caution">
    <text evidence="3">The sequence shown here is derived from an EMBL/GenBank/DDBJ whole genome shotgun (WGS) entry which is preliminary data.</text>
</comment>
<dbReference type="PROSITE" id="PS51354">
    <property type="entry name" value="GLUTAREDOXIN_2"/>
    <property type="match status" value="1"/>
</dbReference>
<gene>
    <name evidence="3" type="ORF">Rsub_12934</name>
</gene>
<dbReference type="PANTHER" id="PTHR43968:SF14">
    <property type="entry name" value="GLUTATHIONE S-TRANSFERASE"/>
    <property type="match status" value="1"/>
</dbReference>
<reference evidence="3 4" key="1">
    <citation type="journal article" date="2018" name="Sci. Rep.">
        <title>Raphidocelis subcapitata (=Pseudokirchneriella subcapitata) provides an insight into genome evolution and environmental adaptations in the Sphaeropleales.</title>
        <authorList>
            <person name="Suzuki S."/>
            <person name="Yamaguchi H."/>
            <person name="Nakajima N."/>
            <person name="Kawachi M."/>
        </authorList>
    </citation>
    <scope>NUCLEOTIDE SEQUENCE [LARGE SCALE GENOMIC DNA]</scope>
    <source>
        <strain evidence="3 4">NIES-35</strain>
    </source>
</reference>
<dbReference type="InterPro" id="IPR004045">
    <property type="entry name" value="Glutathione_S-Trfase_N"/>
</dbReference>
<dbReference type="PANTHER" id="PTHR43968">
    <property type="match status" value="1"/>
</dbReference>
<evidence type="ECO:0000259" key="2">
    <source>
        <dbReference type="PROSITE" id="PS50405"/>
    </source>
</evidence>
<dbReference type="InterPro" id="IPR036249">
    <property type="entry name" value="Thioredoxin-like_sf"/>
</dbReference>
<sequence length="614" mass="64250">MSIDEDGILRWDVLDAAASQINNIPVLSRYTLRPGQKPSTAPGSTLPTQPNAHKLSSKPVIFYRDTNSWCPYCARVWLALEEKGIDYDSVLIDLYAKPEWYSSMVPTNLVPAVTLGGRQADPIVVWESKDILLALEERFPDAPRLLPADEAGRAEVLSFLDELAEAQVERAGFSFMTGGRLLGDDQQPHGAQLVEALKATFLEKLAWLESKFAARGGPYFMGADLTIADISCISFMERLAAGLPKFRGLQLRGNPDFPAVSAWLAAMEARPTYQRVRSDDQTLQLLFARMMRGSTAAADAAALAWAADAAADPGLAAARAEAALALEASRESLVAAIVAGTGICRYQANAYGATVLSVNGRPPILSPAARRAVGHQLDRVAAAVRTGVPGARADSSSACAMGAAAAAFLRARHGELLGLSRAAGAQLEEACSRVLTQTYAEAVDPMTFEPMVAPVIAAAEGGDGAAPGAGAGAGARGARAAGGGGVLAHADPAAVEAALKIQANRDVILEDIATKSGIARPTASAFGRTYASVNGAPPRLSPAVREAIDLHLRRLAGLLLTGNMGPKADAPEAAAIGAAALAFFRNRASAPRDMSATAAERFRAACDAVLMDIY</sequence>
<protein>
    <submittedName>
        <fullName evidence="3">Glutathione S-transferase</fullName>
    </submittedName>
</protein>
<feature type="domain" description="GST C-terminal" evidence="2">
    <location>
        <begin position="149"/>
        <end position="294"/>
    </location>
</feature>
<dbReference type="PROSITE" id="PS50404">
    <property type="entry name" value="GST_NTER"/>
    <property type="match status" value="1"/>
</dbReference>
<accession>A0A2V0PKD3</accession>
<dbReference type="PROSITE" id="PS50405">
    <property type="entry name" value="GST_CTER"/>
    <property type="match status" value="1"/>
</dbReference>
<dbReference type="EMBL" id="BDRX01000197">
    <property type="protein sequence ID" value="GBG00177.1"/>
    <property type="molecule type" value="Genomic_DNA"/>
</dbReference>
<evidence type="ECO:0000313" key="3">
    <source>
        <dbReference type="EMBL" id="GBG00177.1"/>
    </source>
</evidence>
<dbReference type="Pfam" id="PF13409">
    <property type="entry name" value="GST_N_2"/>
    <property type="match status" value="1"/>
</dbReference>
<dbReference type="CDD" id="cd00570">
    <property type="entry name" value="GST_N_family"/>
    <property type="match status" value="1"/>
</dbReference>
<dbReference type="GO" id="GO:0016740">
    <property type="term" value="F:transferase activity"/>
    <property type="evidence" value="ECO:0007669"/>
    <property type="project" value="UniProtKB-KW"/>
</dbReference>
<dbReference type="SUPFAM" id="SSF52833">
    <property type="entry name" value="Thioredoxin-like"/>
    <property type="match status" value="1"/>
</dbReference>
<dbReference type="InterPro" id="IPR040079">
    <property type="entry name" value="Glutathione_S-Trfase"/>
</dbReference>
<name>A0A2V0PKD3_9CHLO</name>
<dbReference type="GO" id="GO:0005737">
    <property type="term" value="C:cytoplasm"/>
    <property type="evidence" value="ECO:0007669"/>
    <property type="project" value="TreeGrafter"/>
</dbReference>
<keyword evidence="3" id="KW-0808">Transferase</keyword>
<dbReference type="SFLD" id="SFLDG00358">
    <property type="entry name" value="Main_(cytGST)"/>
    <property type="match status" value="1"/>
</dbReference>
<dbReference type="STRING" id="307507.A0A2V0PKD3"/>
<dbReference type="InterPro" id="IPR050983">
    <property type="entry name" value="GST_Omega/HSP26"/>
</dbReference>
<dbReference type="SUPFAM" id="SSF47616">
    <property type="entry name" value="GST C-terminal domain-like"/>
    <property type="match status" value="1"/>
</dbReference>
<dbReference type="SFLD" id="SFLDS00019">
    <property type="entry name" value="Glutathione_Transferase_(cytos"/>
    <property type="match status" value="1"/>
</dbReference>
<dbReference type="Gene3D" id="3.40.30.10">
    <property type="entry name" value="Glutaredoxin"/>
    <property type="match status" value="1"/>
</dbReference>
<dbReference type="InParanoid" id="A0A2V0PKD3"/>
<organism evidence="3 4">
    <name type="scientific">Raphidocelis subcapitata</name>
    <dbReference type="NCBI Taxonomy" id="307507"/>
    <lineage>
        <taxon>Eukaryota</taxon>
        <taxon>Viridiplantae</taxon>
        <taxon>Chlorophyta</taxon>
        <taxon>core chlorophytes</taxon>
        <taxon>Chlorophyceae</taxon>
        <taxon>CS clade</taxon>
        <taxon>Sphaeropleales</taxon>
        <taxon>Selenastraceae</taxon>
        <taxon>Raphidocelis</taxon>
    </lineage>
</organism>
<dbReference type="OrthoDB" id="4951845at2759"/>